<sequence length="55" mass="6985">MDIEKLERWAYLYVMHYEEKDVPLMQRIEQRVKDQGIQWEFFLELVKKEMESKYN</sequence>
<dbReference type="Proteomes" id="UP000001283">
    <property type="component" value="Plasmid WSH-002_p3"/>
</dbReference>
<dbReference type="KEGG" id="bmh:BMWSH_p303"/>
<proteinExistence type="predicted"/>
<protein>
    <submittedName>
        <fullName evidence="1">Uncharacterized protein</fullName>
    </submittedName>
</protein>
<geneLocation type="plasmid" evidence="1 2">
    <name>WSH-002_p3</name>
</geneLocation>
<reference evidence="1 2" key="1">
    <citation type="journal article" date="2011" name="J. Bacteriol.">
        <title>Complete genome sequence of the industrial strain Bacillus megaterium WSH-002.</title>
        <authorList>
            <person name="Liu L."/>
            <person name="Li Y."/>
            <person name="Zhang J."/>
            <person name="Zou W."/>
            <person name="Zhou Z."/>
            <person name="Liu J."/>
            <person name="Li X."/>
            <person name="Wang L."/>
            <person name="Chen J."/>
        </authorList>
    </citation>
    <scope>NUCLEOTIDE SEQUENCE [LARGE SCALE GENOMIC DNA]</scope>
    <source>
        <strain evidence="2">WSH-002</strain>
        <plasmid evidence="1">WSH-002_p3</plasmid>
    </source>
</reference>
<dbReference type="RefSeq" id="WP_014462158.1">
    <property type="nucleotide sequence ID" value="NC_017141.1"/>
</dbReference>
<accession>A0A8D3X6X1</accession>
<name>A0A8D3X6X1_PRIMW</name>
<gene>
    <name evidence="1" type="ORF">BMWSH_p303</name>
</gene>
<dbReference type="EMBL" id="CP003020">
    <property type="protein sequence ID" value="AEN92147.1"/>
    <property type="molecule type" value="Genomic_DNA"/>
</dbReference>
<organism evidence="1 2">
    <name type="scientific">Priestia megaterium (strain WSH-002)</name>
    <name type="common">Bacillus megaterium</name>
    <dbReference type="NCBI Taxonomy" id="1006007"/>
    <lineage>
        <taxon>Bacteria</taxon>
        <taxon>Bacillati</taxon>
        <taxon>Bacillota</taxon>
        <taxon>Bacilli</taxon>
        <taxon>Bacillales</taxon>
        <taxon>Bacillaceae</taxon>
        <taxon>Priestia</taxon>
    </lineage>
</organism>
<keyword evidence="1" id="KW-0614">Plasmid</keyword>
<evidence type="ECO:0000313" key="1">
    <source>
        <dbReference type="EMBL" id="AEN92147.1"/>
    </source>
</evidence>
<evidence type="ECO:0000313" key="2">
    <source>
        <dbReference type="Proteomes" id="UP000001283"/>
    </source>
</evidence>
<dbReference type="AlphaFoldDB" id="A0A8D3X6X1"/>